<protein>
    <submittedName>
        <fullName evidence="1">Uncharacterized protein</fullName>
    </submittedName>
</protein>
<dbReference type="EMBL" id="JAIQCV010000003">
    <property type="protein sequence ID" value="KAH1115085.1"/>
    <property type="molecule type" value="Genomic_DNA"/>
</dbReference>
<dbReference type="Proteomes" id="UP000828251">
    <property type="component" value="Unassembled WGS sequence"/>
</dbReference>
<proteinExistence type="predicted"/>
<accession>A0A9D3WAE6</accession>
<evidence type="ECO:0000313" key="1">
    <source>
        <dbReference type="EMBL" id="KAH1115085.1"/>
    </source>
</evidence>
<feature type="non-terminal residue" evidence="1">
    <location>
        <position position="1"/>
    </location>
</feature>
<reference evidence="1 2" key="1">
    <citation type="journal article" date="2021" name="Plant Biotechnol. J.">
        <title>Multi-omics assisted identification of the key and species-specific regulatory components of drought-tolerant mechanisms in Gossypium stocksii.</title>
        <authorList>
            <person name="Yu D."/>
            <person name="Ke L."/>
            <person name="Zhang D."/>
            <person name="Wu Y."/>
            <person name="Sun Y."/>
            <person name="Mei J."/>
            <person name="Sun J."/>
            <person name="Sun Y."/>
        </authorList>
    </citation>
    <scope>NUCLEOTIDE SEQUENCE [LARGE SCALE GENOMIC DNA]</scope>
    <source>
        <strain evidence="2">cv. E1</strain>
        <tissue evidence="1">Leaf</tissue>
    </source>
</reference>
<gene>
    <name evidence="1" type="ORF">J1N35_008463</name>
</gene>
<keyword evidence="2" id="KW-1185">Reference proteome</keyword>
<name>A0A9D3WAE6_9ROSI</name>
<dbReference type="AlphaFoldDB" id="A0A9D3WAE6"/>
<feature type="non-terminal residue" evidence="1">
    <location>
        <position position="90"/>
    </location>
</feature>
<sequence>PKSTGSSEEHLIKKHRIAISYNKKFKRALTRSSQRALNREAHEEPYNGTLIRAAVTINRDALKSYKREARKNNITGSLRGLITGRSFKLR</sequence>
<comment type="caution">
    <text evidence="1">The sequence shown here is derived from an EMBL/GenBank/DDBJ whole genome shotgun (WGS) entry which is preliminary data.</text>
</comment>
<organism evidence="1 2">
    <name type="scientific">Gossypium stocksii</name>
    <dbReference type="NCBI Taxonomy" id="47602"/>
    <lineage>
        <taxon>Eukaryota</taxon>
        <taxon>Viridiplantae</taxon>
        <taxon>Streptophyta</taxon>
        <taxon>Embryophyta</taxon>
        <taxon>Tracheophyta</taxon>
        <taxon>Spermatophyta</taxon>
        <taxon>Magnoliopsida</taxon>
        <taxon>eudicotyledons</taxon>
        <taxon>Gunneridae</taxon>
        <taxon>Pentapetalae</taxon>
        <taxon>rosids</taxon>
        <taxon>malvids</taxon>
        <taxon>Malvales</taxon>
        <taxon>Malvaceae</taxon>
        <taxon>Malvoideae</taxon>
        <taxon>Gossypium</taxon>
    </lineage>
</organism>
<evidence type="ECO:0000313" key="2">
    <source>
        <dbReference type="Proteomes" id="UP000828251"/>
    </source>
</evidence>